<evidence type="ECO:0000256" key="4">
    <source>
        <dbReference type="ARBA" id="ARBA00023180"/>
    </source>
</evidence>
<dbReference type="InterPro" id="IPR003410">
    <property type="entry name" value="HYR_dom"/>
</dbReference>
<name>A0A8U0Q801_SALNM</name>
<feature type="domain" description="Sushi" evidence="8">
    <location>
        <begin position="305"/>
        <end position="364"/>
    </location>
</feature>
<dbReference type="AlphaFoldDB" id="A0A8U0Q801"/>
<reference evidence="10" key="1">
    <citation type="submission" date="2025-08" db="UniProtKB">
        <authorList>
            <consortium name="RefSeq"/>
        </authorList>
    </citation>
    <scope>IDENTIFICATION</scope>
    <source>
        <tissue evidence="10">White muscle</tissue>
    </source>
</reference>
<protein>
    <submittedName>
        <fullName evidence="10">Sushi, von Willebrand factor type A, EGF and pentraxin domain-containing protein 1-like</fullName>
    </submittedName>
</protein>
<dbReference type="SUPFAM" id="SSF53300">
    <property type="entry name" value="vWA-like"/>
    <property type="match status" value="1"/>
</dbReference>
<dbReference type="Gene3D" id="2.60.40.10">
    <property type="entry name" value="Immunoglobulins"/>
    <property type="match status" value="1"/>
</dbReference>
<evidence type="ECO:0000256" key="1">
    <source>
        <dbReference type="ARBA" id="ARBA00022659"/>
    </source>
</evidence>
<dbReference type="Pfam" id="PF00092">
    <property type="entry name" value="VWA"/>
    <property type="match status" value="1"/>
</dbReference>
<dbReference type="Pfam" id="PF07699">
    <property type="entry name" value="Ephrin_rec_like"/>
    <property type="match status" value="1"/>
</dbReference>
<dbReference type="CDD" id="cd01450">
    <property type="entry name" value="vWFA_subfamily_ECM"/>
    <property type="match status" value="1"/>
</dbReference>
<dbReference type="Gene3D" id="3.40.50.410">
    <property type="entry name" value="von Willebrand factor, type A domain"/>
    <property type="match status" value="1"/>
</dbReference>
<evidence type="ECO:0000256" key="3">
    <source>
        <dbReference type="ARBA" id="ARBA00023157"/>
    </source>
</evidence>
<dbReference type="Pfam" id="PF00084">
    <property type="entry name" value="Sushi"/>
    <property type="match status" value="3"/>
</dbReference>
<dbReference type="SMART" id="SM00032">
    <property type="entry name" value="CCP"/>
    <property type="match status" value="3"/>
</dbReference>
<feature type="domain" description="Sushi" evidence="8">
    <location>
        <begin position="245"/>
        <end position="304"/>
    </location>
</feature>
<evidence type="ECO:0000259" key="8">
    <source>
        <dbReference type="PROSITE" id="PS50923"/>
    </source>
</evidence>
<keyword evidence="1 5" id="KW-0768">Sushi</keyword>
<dbReference type="PANTHER" id="PTHR19325:SF43">
    <property type="entry name" value="SUSHI, VON WILLEBRAND FACTOR TYPE A, EGF AND PENTRAXIN DOMAIN-CONTAINING PROTEIN 1"/>
    <property type="match status" value="1"/>
</dbReference>
<dbReference type="SUPFAM" id="SSF57535">
    <property type="entry name" value="Complement control module/SCR domain"/>
    <property type="match status" value="3"/>
</dbReference>
<dbReference type="CDD" id="cd00033">
    <property type="entry name" value="CCP"/>
    <property type="match status" value="3"/>
</dbReference>
<dbReference type="PROSITE" id="PS50234">
    <property type="entry name" value="VWFA"/>
    <property type="match status" value="1"/>
</dbReference>
<dbReference type="InterPro" id="IPR050350">
    <property type="entry name" value="Compl-Cell_Adhes-Reg"/>
</dbReference>
<keyword evidence="3 5" id="KW-1015">Disulfide bond</keyword>
<feature type="domain" description="Sushi" evidence="8">
    <location>
        <begin position="365"/>
        <end position="429"/>
    </location>
</feature>
<feature type="domain" description="HYR" evidence="7">
    <location>
        <begin position="428"/>
        <end position="512"/>
    </location>
</feature>
<evidence type="ECO:0000259" key="6">
    <source>
        <dbReference type="PROSITE" id="PS50234"/>
    </source>
</evidence>
<dbReference type="InterPro" id="IPR011641">
    <property type="entry name" value="Tyr-kin_ephrin_A/B_rcpt-like"/>
</dbReference>
<dbReference type="Pfam" id="PF02494">
    <property type="entry name" value="HYR"/>
    <property type="match status" value="1"/>
</dbReference>
<dbReference type="Gene3D" id="2.10.50.10">
    <property type="entry name" value="Tumor Necrosis Factor Receptor, subunit A, domain 2"/>
    <property type="match status" value="1"/>
</dbReference>
<evidence type="ECO:0000259" key="7">
    <source>
        <dbReference type="PROSITE" id="PS50825"/>
    </source>
</evidence>
<keyword evidence="2" id="KW-0677">Repeat</keyword>
<keyword evidence="4" id="KW-0325">Glycoprotein</keyword>
<feature type="disulfide bond" evidence="5">
    <location>
        <begin position="335"/>
        <end position="362"/>
    </location>
</feature>
<dbReference type="PANTHER" id="PTHR19325">
    <property type="entry name" value="COMPLEMENT COMPONENT-RELATED SUSHI DOMAIN-CONTAINING"/>
    <property type="match status" value="1"/>
</dbReference>
<dbReference type="InterPro" id="IPR013783">
    <property type="entry name" value="Ig-like_fold"/>
</dbReference>
<dbReference type="InterPro" id="IPR002035">
    <property type="entry name" value="VWF_A"/>
</dbReference>
<evidence type="ECO:0000256" key="5">
    <source>
        <dbReference type="PROSITE-ProRule" id="PRU00302"/>
    </source>
</evidence>
<comment type="caution">
    <text evidence="5">Lacks conserved residue(s) required for the propagation of feature annotation.</text>
</comment>
<dbReference type="SMART" id="SM01411">
    <property type="entry name" value="Ephrin_rec_like"/>
    <property type="match status" value="2"/>
</dbReference>
<evidence type="ECO:0000313" key="9">
    <source>
        <dbReference type="Proteomes" id="UP000808372"/>
    </source>
</evidence>
<dbReference type="Gene3D" id="2.10.70.10">
    <property type="entry name" value="Complement Module, domain 1"/>
    <property type="match status" value="3"/>
</dbReference>
<dbReference type="KEGG" id="snh:120035910"/>
<evidence type="ECO:0000256" key="2">
    <source>
        <dbReference type="ARBA" id="ARBA00022737"/>
    </source>
</evidence>
<keyword evidence="9" id="KW-1185">Reference proteome</keyword>
<gene>
    <name evidence="10" type="primary">LOC120035910</name>
</gene>
<dbReference type="PROSITE" id="PS50923">
    <property type="entry name" value="SUSHI"/>
    <property type="match status" value="3"/>
</dbReference>
<dbReference type="PROSITE" id="PS50825">
    <property type="entry name" value="HYR"/>
    <property type="match status" value="1"/>
</dbReference>
<feature type="disulfide bond" evidence="5">
    <location>
        <begin position="275"/>
        <end position="302"/>
    </location>
</feature>
<dbReference type="InterPro" id="IPR000436">
    <property type="entry name" value="Sushi_SCR_CCP_dom"/>
</dbReference>
<feature type="non-terminal residue" evidence="10">
    <location>
        <position position="547"/>
    </location>
</feature>
<dbReference type="GeneID" id="120035910"/>
<evidence type="ECO:0000313" key="10">
    <source>
        <dbReference type="RefSeq" id="XP_038838305.1"/>
    </source>
</evidence>
<dbReference type="InterPro" id="IPR036465">
    <property type="entry name" value="vWFA_dom_sf"/>
</dbReference>
<sequence>MVSFKPHECVYYIHGVTVFTLTTPDHDPTTSTIHSHVLIIPIPPPQQILRHSRANATKVIFLITDGYSNGGDPRPVAAALREQGVEIYTLGIWQGNIRELNDMASHPKDQHCYLVHNFAEFEALARRALHEDLPTGSYIQEDLSRCSSLCEAGSDCCDIMASCKCGTHTGQYDCICEKGHYGKGLQQECTACPPGTYKPEGTPGGLGTCLPCPDQHHTSQPSSTSRSDCVCKQGYRPQGKTCEVVYCPELSPPENGFFIQNVCNNQFNAACGVRCQPGYDLQGSGIRLCQPDGTWSGSPPSCRVRSCPALSRPQHGHMNCSEGGTSYRAECEIRCAEGYRLEGDARLSCQADSLWSGIQPRCVEVRCPPMVTLRNVLRSPPACGKREVKPGTMCRLACRHGYSLQGDVDARCLSSGDWSTNVHKTTCTDSERPWIQCPRDVVAETDERRGTANISWKVPTATDNSGEEVLVQVKPVYTPPQLFPIGEEKIIYTATDRAGNQANCTFTVTVIDTEPPVIDRCRSPPTFQATDTQAAVAWEVPQFSDNS</sequence>
<dbReference type="Proteomes" id="UP000808372">
    <property type="component" value="Unplaced"/>
</dbReference>
<organism evidence="9 10">
    <name type="scientific">Salvelinus namaycush</name>
    <name type="common">Lake trout</name>
    <name type="synonym">Salmo namaycush</name>
    <dbReference type="NCBI Taxonomy" id="8040"/>
    <lineage>
        <taxon>Eukaryota</taxon>
        <taxon>Metazoa</taxon>
        <taxon>Chordata</taxon>
        <taxon>Craniata</taxon>
        <taxon>Vertebrata</taxon>
        <taxon>Euteleostomi</taxon>
        <taxon>Actinopterygii</taxon>
        <taxon>Neopterygii</taxon>
        <taxon>Teleostei</taxon>
        <taxon>Protacanthopterygii</taxon>
        <taxon>Salmoniformes</taxon>
        <taxon>Salmonidae</taxon>
        <taxon>Salmoninae</taxon>
        <taxon>Salvelinus</taxon>
    </lineage>
</organism>
<proteinExistence type="predicted"/>
<feature type="domain" description="VWFA" evidence="6">
    <location>
        <begin position="52"/>
        <end position="133"/>
    </location>
</feature>
<dbReference type="RefSeq" id="XP_038838305.1">
    <property type="nucleotide sequence ID" value="XM_038982377.1"/>
</dbReference>
<accession>A0A8U0Q801</accession>
<dbReference type="InterPro" id="IPR035976">
    <property type="entry name" value="Sushi/SCR/CCP_sf"/>
</dbReference>